<reference evidence="9" key="1">
    <citation type="journal article" date="2020" name="J. Eukaryot. Microbiol.">
        <title>De novo Sequencing, Assembly and Annotation of the Transcriptome for the Free-Living Testate Amoeba Arcella intermedia.</title>
        <authorList>
            <person name="Ribeiro G.M."/>
            <person name="Porfirio-Sousa A.L."/>
            <person name="Maurer-Alcala X.X."/>
            <person name="Katz L.A."/>
            <person name="Lahr D.J.G."/>
        </authorList>
    </citation>
    <scope>NUCLEOTIDE SEQUENCE</scope>
</reference>
<keyword evidence="2 7" id="KW-0812">Transmembrane</keyword>
<evidence type="ECO:0000256" key="7">
    <source>
        <dbReference type="SAM" id="Phobius"/>
    </source>
</evidence>
<sequence length="333" mass="38951">MNKTGIWYLLLAQCNHTHSVHMKGLLEWRNPVGFLNGILFAYLPMYFCIATSFLLLFLLWTFFVIKYRGNLLGLQHVVTLAIIIALAENAMWAFNFIDYDLNGKIVDVINMVCASLTAGKFTIIRLAILLVSLGHSIVVPSLEIKTKLFATLMTLFYFAAATMCTYVWVMSNVNFKFPELLEIITLTSYILINFIYVLWVVISLSRQYKTLYDAHQYEKLSNYKKLVAFLVFFFIISVVVFFCQVASYVLKLRDQYWQVWWIWDAYWEFGYFFVLLLIAGLWWPNKNNKRYAYSTQLDTEDDFPLDDEPHLNVHLEDHDDDDNDDIGPGDQQL</sequence>
<feature type="transmembrane region" description="Helical" evidence="7">
    <location>
        <begin position="148"/>
        <end position="171"/>
    </location>
</feature>
<feature type="transmembrane region" description="Helical" evidence="7">
    <location>
        <begin position="43"/>
        <end position="65"/>
    </location>
</feature>
<feature type="transmembrane region" description="Helical" evidence="7">
    <location>
        <begin position="226"/>
        <end position="250"/>
    </location>
</feature>
<feature type="domain" description="GOST seven transmembrane" evidence="8">
    <location>
        <begin position="43"/>
        <end position="288"/>
    </location>
</feature>
<dbReference type="EMBL" id="GIBP01004583">
    <property type="protein sequence ID" value="NDV33552.1"/>
    <property type="molecule type" value="Transcribed_RNA"/>
</dbReference>
<feature type="transmembrane region" description="Helical" evidence="7">
    <location>
        <begin position="183"/>
        <end position="205"/>
    </location>
</feature>
<keyword evidence="4 7" id="KW-1133">Transmembrane helix</keyword>
<evidence type="ECO:0000256" key="1">
    <source>
        <dbReference type="ARBA" id="ARBA00004141"/>
    </source>
</evidence>
<protein>
    <recommendedName>
        <fullName evidence="8">GOST seven transmembrane domain-containing protein</fullName>
    </recommendedName>
</protein>
<keyword evidence="5 7" id="KW-0472">Membrane</keyword>
<feature type="transmembrane region" description="Helical" evidence="7">
    <location>
        <begin position="265"/>
        <end position="283"/>
    </location>
</feature>
<feature type="transmembrane region" description="Helical" evidence="7">
    <location>
        <begin position="109"/>
        <end position="136"/>
    </location>
</feature>
<feature type="transmembrane region" description="Helical" evidence="7">
    <location>
        <begin position="77"/>
        <end position="97"/>
    </location>
</feature>
<organism evidence="9">
    <name type="scientific">Arcella intermedia</name>
    <dbReference type="NCBI Taxonomy" id="1963864"/>
    <lineage>
        <taxon>Eukaryota</taxon>
        <taxon>Amoebozoa</taxon>
        <taxon>Tubulinea</taxon>
        <taxon>Elardia</taxon>
        <taxon>Arcellinida</taxon>
        <taxon>Sphaerothecina</taxon>
        <taxon>Arcellidae</taxon>
        <taxon>Arcella</taxon>
    </lineage>
</organism>
<evidence type="ECO:0000256" key="2">
    <source>
        <dbReference type="ARBA" id="ARBA00022692"/>
    </source>
</evidence>
<evidence type="ECO:0000256" key="5">
    <source>
        <dbReference type="ARBA" id="ARBA00023136"/>
    </source>
</evidence>
<keyword evidence="3" id="KW-0732">Signal</keyword>
<dbReference type="Pfam" id="PF06814">
    <property type="entry name" value="GOST_TM"/>
    <property type="match status" value="1"/>
</dbReference>
<evidence type="ECO:0000256" key="4">
    <source>
        <dbReference type="ARBA" id="ARBA00022989"/>
    </source>
</evidence>
<name>A0A6B2L938_9EUKA</name>
<dbReference type="GO" id="GO:0005794">
    <property type="term" value="C:Golgi apparatus"/>
    <property type="evidence" value="ECO:0007669"/>
    <property type="project" value="TreeGrafter"/>
</dbReference>
<dbReference type="InterPro" id="IPR053937">
    <property type="entry name" value="GOST_TM"/>
</dbReference>
<dbReference type="PANTHER" id="PTHR21229">
    <property type="entry name" value="LUNG SEVEN TRANSMEMBRANE RECEPTOR"/>
    <property type="match status" value="1"/>
</dbReference>
<evidence type="ECO:0000313" key="9">
    <source>
        <dbReference type="EMBL" id="NDV33552.1"/>
    </source>
</evidence>
<comment type="subcellular location">
    <subcellularLocation>
        <location evidence="1">Membrane</location>
        <topology evidence="1">Multi-pass membrane protein</topology>
    </subcellularLocation>
</comment>
<dbReference type="PANTHER" id="PTHR21229:SF1">
    <property type="entry name" value="GH17801P"/>
    <property type="match status" value="1"/>
</dbReference>
<dbReference type="InterPro" id="IPR009637">
    <property type="entry name" value="GPR107/GPR108-like"/>
</dbReference>
<dbReference type="GO" id="GO:0016020">
    <property type="term" value="C:membrane"/>
    <property type="evidence" value="ECO:0007669"/>
    <property type="project" value="UniProtKB-SubCell"/>
</dbReference>
<proteinExistence type="predicted"/>
<evidence type="ECO:0000256" key="6">
    <source>
        <dbReference type="SAM" id="MobiDB-lite"/>
    </source>
</evidence>
<feature type="compositionally biased region" description="Acidic residues" evidence="6">
    <location>
        <begin position="318"/>
        <end position="327"/>
    </location>
</feature>
<accession>A0A6B2L938</accession>
<evidence type="ECO:0000259" key="8">
    <source>
        <dbReference type="Pfam" id="PF06814"/>
    </source>
</evidence>
<dbReference type="AlphaFoldDB" id="A0A6B2L938"/>
<feature type="region of interest" description="Disordered" evidence="6">
    <location>
        <begin position="314"/>
        <end position="333"/>
    </location>
</feature>
<evidence type="ECO:0000256" key="3">
    <source>
        <dbReference type="ARBA" id="ARBA00022729"/>
    </source>
</evidence>